<comment type="caution">
    <text evidence="1">The sequence shown here is derived from an EMBL/GenBank/DDBJ whole genome shotgun (WGS) entry which is preliminary data.</text>
</comment>
<dbReference type="PIRSF" id="PIRSF031878">
    <property type="entry name" value="UCP031878"/>
    <property type="match status" value="1"/>
</dbReference>
<dbReference type="Pfam" id="PF07310">
    <property type="entry name" value="PAS_5"/>
    <property type="match status" value="1"/>
</dbReference>
<evidence type="ECO:0000313" key="1">
    <source>
        <dbReference type="EMBL" id="MFD0915568.1"/>
    </source>
</evidence>
<dbReference type="InterPro" id="IPR009922">
    <property type="entry name" value="DUF1457"/>
</dbReference>
<reference evidence="2" key="1">
    <citation type="journal article" date="2019" name="Int. J. Syst. Evol. Microbiol.">
        <title>The Global Catalogue of Microorganisms (GCM) 10K type strain sequencing project: providing services to taxonomists for standard genome sequencing and annotation.</title>
        <authorList>
            <consortium name="The Broad Institute Genomics Platform"/>
            <consortium name="The Broad Institute Genome Sequencing Center for Infectious Disease"/>
            <person name="Wu L."/>
            <person name="Ma J."/>
        </authorList>
    </citation>
    <scope>NUCLEOTIDE SEQUENCE [LARGE SCALE GENOMIC DNA]</scope>
    <source>
        <strain evidence="2">CCUG 60023</strain>
    </source>
</reference>
<accession>A0ABW3FD21</accession>
<dbReference type="EMBL" id="JBHTJV010000003">
    <property type="protein sequence ID" value="MFD0915568.1"/>
    <property type="molecule type" value="Genomic_DNA"/>
</dbReference>
<evidence type="ECO:0000313" key="2">
    <source>
        <dbReference type="Proteomes" id="UP001597101"/>
    </source>
</evidence>
<gene>
    <name evidence="1" type="ORF">ACFQ14_04025</name>
</gene>
<sequence length="236" mass="26394">MRHDKTRKMQDYWMQLWLEAGMKRDGLGRSIWPERQAVQPMHCPELLGDMFILDITNGAESYRLAGTRLCAMMGRELKDEPFSANFDDADQRAAESWATGLADDDYLVLICSDGVSADGRVVPLETLMMPLNHNGQRGERVLGITVPLEMPAWLLSQRLERQTIRSVRILRPWELKPAAEQNDFAALGVQSPEFSNDFDTPSSITPINPANEPLIDENGAVRGAPFLRVLEGGRGG</sequence>
<name>A0ABW3FD21_9HYPH</name>
<organism evidence="1 2">
    <name type="scientific">Pseudahrensia aquimaris</name>
    <dbReference type="NCBI Taxonomy" id="744461"/>
    <lineage>
        <taxon>Bacteria</taxon>
        <taxon>Pseudomonadati</taxon>
        <taxon>Pseudomonadota</taxon>
        <taxon>Alphaproteobacteria</taxon>
        <taxon>Hyphomicrobiales</taxon>
        <taxon>Ahrensiaceae</taxon>
        <taxon>Pseudahrensia</taxon>
    </lineage>
</organism>
<keyword evidence="2" id="KW-1185">Reference proteome</keyword>
<dbReference type="RefSeq" id="WP_377211425.1">
    <property type="nucleotide sequence ID" value="NZ_JBHTJV010000003.1"/>
</dbReference>
<dbReference type="Proteomes" id="UP001597101">
    <property type="component" value="Unassembled WGS sequence"/>
</dbReference>
<proteinExistence type="predicted"/>
<protein>
    <submittedName>
        <fullName evidence="1">PAS domain-containing protein</fullName>
    </submittedName>
</protein>